<accession>A0A4R3NWW2</accession>
<organism evidence="2 3">
    <name type="scientific">Martelella mediterranea</name>
    <dbReference type="NCBI Taxonomy" id="293089"/>
    <lineage>
        <taxon>Bacteria</taxon>
        <taxon>Pseudomonadati</taxon>
        <taxon>Pseudomonadota</taxon>
        <taxon>Alphaproteobacteria</taxon>
        <taxon>Hyphomicrobiales</taxon>
        <taxon>Aurantimonadaceae</taxon>
        <taxon>Martelella</taxon>
    </lineage>
</organism>
<dbReference type="Pfam" id="PF06282">
    <property type="entry name" value="DUF1036"/>
    <property type="match status" value="1"/>
</dbReference>
<dbReference type="InterPro" id="IPR009380">
    <property type="entry name" value="DUF1036"/>
</dbReference>
<evidence type="ECO:0000256" key="1">
    <source>
        <dbReference type="SAM" id="Phobius"/>
    </source>
</evidence>
<protein>
    <submittedName>
        <fullName evidence="2">Putative membrane protein</fullName>
    </submittedName>
</protein>
<dbReference type="AlphaFoldDB" id="A0A4R3NWW2"/>
<feature type="transmembrane region" description="Helical" evidence="1">
    <location>
        <begin position="70"/>
        <end position="88"/>
    </location>
</feature>
<name>A0A4R3NWW2_9HYPH</name>
<keyword evidence="3" id="KW-1185">Reference proteome</keyword>
<keyword evidence="1" id="KW-0472">Membrane</keyword>
<keyword evidence="1" id="KW-1133">Transmembrane helix</keyword>
<evidence type="ECO:0000313" key="2">
    <source>
        <dbReference type="EMBL" id="TCT42828.1"/>
    </source>
</evidence>
<keyword evidence="1" id="KW-0812">Transmembrane</keyword>
<proteinExistence type="predicted"/>
<comment type="caution">
    <text evidence="2">The sequence shown here is derived from an EMBL/GenBank/DDBJ whole genome shotgun (WGS) entry which is preliminary data.</text>
</comment>
<sequence>MESAYSASHIHAIYSPRTGPHNKGLYNQLRALTHSQVSMQTKIKTPMPLKTDRFLTATNRRTKTLKGIRTMTAGAFVVFGAVMMAGFASPRQAHAEFRVCNDTANLVGVAVGYRDDDGWISEGWWQLPATTCATVVSGPLESRYYYLYAEDASGNGRWTGYTNMCVAEDEFKIVGVDDCFARGYQQMGFSEYDTGREESWTVQLSDKPSTQESQN</sequence>
<evidence type="ECO:0000313" key="3">
    <source>
        <dbReference type="Proteomes" id="UP000295097"/>
    </source>
</evidence>
<dbReference type="EMBL" id="SMAR01000004">
    <property type="protein sequence ID" value="TCT42828.1"/>
    <property type="molecule type" value="Genomic_DNA"/>
</dbReference>
<gene>
    <name evidence="2" type="ORF">EDC90_1004129</name>
</gene>
<dbReference type="Proteomes" id="UP000295097">
    <property type="component" value="Unassembled WGS sequence"/>
</dbReference>
<reference evidence="2 3" key="1">
    <citation type="submission" date="2019-03" db="EMBL/GenBank/DDBJ databases">
        <title>Freshwater and sediment microbial communities from various areas in North America, analyzing microbe dynamics in response to fracking.</title>
        <authorList>
            <person name="Lamendella R."/>
        </authorList>
    </citation>
    <scope>NUCLEOTIDE SEQUENCE [LARGE SCALE GENOMIC DNA]</scope>
    <source>
        <strain evidence="2 3">175.2</strain>
    </source>
</reference>